<dbReference type="SUPFAM" id="SSF52047">
    <property type="entry name" value="RNI-like"/>
    <property type="match status" value="1"/>
</dbReference>
<dbReference type="GO" id="GO:0005930">
    <property type="term" value="C:axoneme"/>
    <property type="evidence" value="ECO:0007669"/>
    <property type="project" value="UniProtKB-SubCell"/>
</dbReference>
<sequence>MPACGSLLDLPGPVPEKIVSFLNPATRKVFRLTCKDARQLVDDNVQSATVDVGNVRVLCGPWRPLHTIFPQLRQLNLCLRSTGAATWDASPVPMAATSVQVLGRTPDGPGAAVTSFSLRLLRDSLPRLRHLQSLDLTQCHVDLAVWNALCDGARGLPRGFALRLHPAAALPFSGRTWGERLAMMMSQLLVEQPDIRVCIVACGGGGGSGRGSGGAACWCDVDGEAGLRKLAELPHIYELPVCVWSRAPCQPAWLLPLSGLTRLRRLHISCCNAADPWDHAWLGGLSALSSLRELDIGRTDSPLTLADLAPLSACSALTALSVGSLTAAPLVAGPFQVELPLIPLQPQPGGGGGEGDGAAAAAAAAVAGVSPLPQIRFLEIRCGLAAGPLPLGELVPGAVSVSMCALTVGGSGNGLNGHNGRVVSGHVLESLFSPAATSGVAMALPPAAQILVRVLQPPRLRSQDRSQLQHPSGGVLPSLPPSLRVATQLCCGLRFLELVQQEAAAITFGPALEGTGRSPLPDTAMLGCLTGLEHLQFSGWGKPGGQLPALLAAAQRLPRLRRLTLHDCDAQFFGWRTSRMMAHLALGAGLGLRPLEALGALQLRSVEAVEVLGAPSLRLLEQLALACHTPQLRRLEMHNVRCWDGRALQRILGTASRAAAAAAAAAMEASTAPRAVPTPGAPCGAVGIRCDGGGGGDGSRGLPRLCRSFIVRAAEAAAHAAAVAGTGGCRPRDGRGAIIPRDLRRPPADVEPVTQGHLPGTAEGEIWTSESSDGHGAGVWRSLGSPGAPSGYAQAGGVVTQCTTHGCSVAEGSRRWRRLAHIVVHGCPGTNLESLKRQAVTAGMGPWVEVDWMPNSRGLTRAGGQIAWPNAVPASYMEP</sequence>
<dbReference type="Proteomes" id="UP000722791">
    <property type="component" value="Unassembled WGS sequence"/>
</dbReference>
<evidence type="ECO:0000313" key="3">
    <source>
        <dbReference type="EMBL" id="GIL77421.1"/>
    </source>
</evidence>
<dbReference type="EMBL" id="BNCQ01000004">
    <property type="protein sequence ID" value="GIL97281.1"/>
    <property type="molecule type" value="Genomic_DNA"/>
</dbReference>
<dbReference type="Gene3D" id="3.80.10.10">
    <property type="entry name" value="Ribonuclease Inhibitor"/>
    <property type="match status" value="1"/>
</dbReference>
<evidence type="ECO:0000256" key="2">
    <source>
        <dbReference type="SAM" id="MobiDB-lite"/>
    </source>
</evidence>
<evidence type="ECO:0000256" key="1">
    <source>
        <dbReference type="ARBA" id="ARBA00004430"/>
    </source>
</evidence>
<name>A0A8J4C8A2_9CHLO</name>
<protein>
    <recommendedName>
        <fullName evidence="6">F-box domain-containing protein</fullName>
    </recommendedName>
</protein>
<evidence type="ECO:0008006" key="6">
    <source>
        <dbReference type="Google" id="ProtNLM"/>
    </source>
</evidence>
<dbReference type="EMBL" id="BNCP01000010">
    <property type="protein sequence ID" value="GIL77421.1"/>
    <property type="molecule type" value="Genomic_DNA"/>
</dbReference>
<dbReference type="Proteomes" id="UP000747110">
    <property type="component" value="Unassembled WGS sequence"/>
</dbReference>
<comment type="subcellular location">
    <subcellularLocation>
        <location evidence="1">Cytoplasm</location>
        <location evidence="1">Cytoskeleton</location>
        <location evidence="1">Cilium axoneme</location>
    </subcellularLocation>
</comment>
<organism evidence="3 5">
    <name type="scientific">Volvox reticuliferus</name>
    <dbReference type="NCBI Taxonomy" id="1737510"/>
    <lineage>
        <taxon>Eukaryota</taxon>
        <taxon>Viridiplantae</taxon>
        <taxon>Chlorophyta</taxon>
        <taxon>core chlorophytes</taxon>
        <taxon>Chlorophyceae</taxon>
        <taxon>CS clade</taxon>
        <taxon>Chlamydomonadales</taxon>
        <taxon>Volvocaceae</taxon>
        <taxon>Volvox</taxon>
    </lineage>
</organism>
<evidence type="ECO:0000313" key="4">
    <source>
        <dbReference type="EMBL" id="GIL97281.1"/>
    </source>
</evidence>
<proteinExistence type="predicted"/>
<feature type="compositionally biased region" description="Basic and acidic residues" evidence="2">
    <location>
        <begin position="737"/>
        <end position="748"/>
    </location>
</feature>
<feature type="region of interest" description="Disordered" evidence="2">
    <location>
        <begin position="737"/>
        <end position="762"/>
    </location>
</feature>
<keyword evidence="5" id="KW-1185">Reference proteome</keyword>
<evidence type="ECO:0000313" key="5">
    <source>
        <dbReference type="Proteomes" id="UP000747110"/>
    </source>
</evidence>
<comment type="caution">
    <text evidence="3">The sequence shown here is derived from an EMBL/GenBank/DDBJ whole genome shotgun (WGS) entry which is preliminary data.</text>
</comment>
<reference evidence="3" key="1">
    <citation type="journal article" date="2021" name="Proc. Natl. Acad. Sci. U.S.A.">
        <title>Three genomes in the algal genus Volvox reveal the fate of a haploid sex-determining region after a transition to homothallism.</title>
        <authorList>
            <person name="Yamamoto K."/>
            <person name="Hamaji T."/>
            <person name="Kawai-Toyooka H."/>
            <person name="Matsuzaki R."/>
            <person name="Takahashi F."/>
            <person name="Nishimura Y."/>
            <person name="Kawachi M."/>
            <person name="Noguchi H."/>
            <person name="Minakuchi Y."/>
            <person name="Umen J.G."/>
            <person name="Toyoda A."/>
            <person name="Nozaki H."/>
        </authorList>
    </citation>
    <scope>NUCLEOTIDE SEQUENCE</scope>
    <source>
        <strain evidence="4">NIES-3785</strain>
        <strain evidence="3">NIES-3786</strain>
    </source>
</reference>
<dbReference type="AlphaFoldDB" id="A0A8J4C8A2"/>
<accession>A0A8J4C8A2</accession>
<dbReference type="InterPro" id="IPR032675">
    <property type="entry name" value="LRR_dom_sf"/>
</dbReference>
<gene>
    <name evidence="3" type="ORF">Vretifemale_6873</name>
    <name evidence="4" type="ORF">Vretimale_3001</name>
</gene>
<dbReference type="OrthoDB" id="10420499at2759"/>